<evidence type="ECO:0000256" key="7">
    <source>
        <dbReference type="ARBA" id="ARBA00023026"/>
    </source>
</evidence>
<keyword evidence="14" id="KW-1185">Reference proteome</keyword>
<dbReference type="Proteomes" id="UP000509704">
    <property type="component" value="Chromosome 7"/>
</dbReference>
<evidence type="ECO:0000313" key="14">
    <source>
        <dbReference type="Proteomes" id="UP000509704"/>
    </source>
</evidence>
<evidence type="ECO:0000256" key="8">
    <source>
        <dbReference type="ARBA" id="ARBA00023157"/>
    </source>
</evidence>
<evidence type="ECO:0000256" key="11">
    <source>
        <dbReference type="SAM" id="SignalP"/>
    </source>
</evidence>
<sequence length="213" mass="22134">MVSIRYIGQSLSLFRLALSAAPVQTNSPDATYVANFTSRVEGSISFSATNGSVLVDVNLSNLPSSGGPFLYHIHQLPVPSDGNCTGTAGHLNPYNGSEAATSPADKEVGDLSGKHGRINGQSLQTSYIDEYLSLNDNDPAFIGNLSVVVHYANTTRIACANITEMFANSSQPSTSRASQGQFSVSSAGGGAGTFNSGFLMVVGAFFGELGLLI</sequence>
<name>A0A7H9B7X5_ZYGMR</name>
<evidence type="ECO:0000256" key="2">
    <source>
        <dbReference type="ARBA" id="ARBA00004613"/>
    </source>
</evidence>
<keyword evidence="6" id="KW-0049">Antioxidant</keyword>
<comment type="similarity">
    <text evidence="3">Belongs to the Cu-Zn superoxide dismutase family.</text>
</comment>
<feature type="compositionally biased region" description="Basic and acidic residues" evidence="10">
    <location>
        <begin position="104"/>
        <end position="113"/>
    </location>
</feature>
<dbReference type="EC" id="1.15.1.1" evidence="4"/>
<keyword evidence="8" id="KW-1015">Disulfide bond</keyword>
<gene>
    <name evidence="13" type="ORF">HG535_0G05230</name>
</gene>
<feature type="signal peptide" evidence="11">
    <location>
        <begin position="1"/>
        <end position="25"/>
    </location>
</feature>
<dbReference type="GO" id="GO:0004784">
    <property type="term" value="F:superoxide dismutase activity"/>
    <property type="evidence" value="ECO:0007669"/>
    <property type="project" value="UniProtKB-EC"/>
</dbReference>
<keyword evidence="5" id="KW-0964">Secreted</keyword>
<evidence type="ECO:0000256" key="5">
    <source>
        <dbReference type="ARBA" id="ARBA00022525"/>
    </source>
</evidence>
<evidence type="ECO:0000256" key="4">
    <source>
        <dbReference type="ARBA" id="ARBA00012682"/>
    </source>
</evidence>
<keyword evidence="7" id="KW-0843">Virulence</keyword>
<keyword evidence="11" id="KW-0732">Signal</keyword>
<evidence type="ECO:0000256" key="6">
    <source>
        <dbReference type="ARBA" id="ARBA00022862"/>
    </source>
</evidence>
<organism evidence="13 14">
    <name type="scientific">Zygotorulaspora mrakii</name>
    <name type="common">Zygosaccharomyces mrakii</name>
    <dbReference type="NCBI Taxonomy" id="42260"/>
    <lineage>
        <taxon>Eukaryota</taxon>
        <taxon>Fungi</taxon>
        <taxon>Dikarya</taxon>
        <taxon>Ascomycota</taxon>
        <taxon>Saccharomycotina</taxon>
        <taxon>Saccharomycetes</taxon>
        <taxon>Saccharomycetales</taxon>
        <taxon>Saccharomycetaceae</taxon>
        <taxon>Zygotorulaspora</taxon>
    </lineage>
</organism>
<dbReference type="RefSeq" id="XP_037146365.1">
    <property type="nucleotide sequence ID" value="XM_037290470.1"/>
</dbReference>
<dbReference type="InterPro" id="IPR036423">
    <property type="entry name" value="SOD-like_Cu/Zn_dom_sf"/>
</dbReference>
<feature type="domain" description="Superoxide dismutase copper/zinc binding" evidence="12">
    <location>
        <begin position="40"/>
        <end position="152"/>
    </location>
</feature>
<evidence type="ECO:0000256" key="1">
    <source>
        <dbReference type="ARBA" id="ARBA00004196"/>
    </source>
</evidence>
<evidence type="ECO:0000259" key="12">
    <source>
        <dbReference type="Pfam" id="PF00080"/>
    </source>
</evidence>
<reference evidence="13 14" key="1">
    <citation type="submission" date="2020-07" db="EMBL/GenBank/DDBJ databases">
        <title>The yeast mating-type switching endonuclease HO is a domesticated member of an unorthodox homing genetic element family.</title>
        <authorList>
            <person name="Coughlan A.Y."/>
            <person name="Lombardi L."/>
            <person name="Braun-Galleani S."/>
            <person name="Martos A.R."/>
            <person name="Galeote V."/>
            <person name="Bigey F."/>
            <person name="Dequin S."/>
            <person name="Byrne K.P."/>
            <person name="Wolfe K.H."/>
        </authorList>
    </citation>
    <scope>NUCLEOTIDE SEQUENCE [LARGE SCALE GENOMIC DNA]</scope>
    <source>
        <strain evidence="13 14">NRRL Y-6702</strain>
    </source>
</reference>
<proteinExistence type="inferred from homology"/>
<dbReference type="GO" id="GO:0005576">
    <property type="term" value="C:extracellular region"/>
    <property type="evidence" value="ECO:0007669"/>
    <property type="project" value="UniProtKB-SubCell"/>
</dbReference>
<feature type="region of interest" description="Disordered" evidence="10">
    <location>
        <begin position="95"/>
        <end position="115"/>
    </location>
</feature>
<dbReference type="KEGG" id="zmk:HG535_0G05230"/>
<comment type="catalytic activity">
    <reaction evidence="9">
        <text>2 superoxide + 2 H(+) = H2O2 + O2</text>
        <dbReference type="Rhea" id="RHEA:20696"/>
        <dbReference type="ChEBI" id="CHEBI:15378"/>
        <dbReference type="ChEBI" id="CHEBI:15379"/>
        <dbReference type="ChEBI" id="CHEBI:16240"/>
        <dbReference type="ChEBI" id="CHEBI:18421"/>
        <dbReference type="EC" id="1.15.1.1"/>
    </reaction>
</comment>
<dbReference type="Gene3D" id="2.60.40.200">
    <property type="entry name" value="Superoxide dismutase, copper/zinc binding domain"/>
    <property type="match status" value="1"/>
</dbReference>
<dbReference type="GeneID" id="59238423"/>
<protein>
    <recommendedName>
        <fullName evidence="4">superoxide dismutase</fullName>
        <ecNumber evidence="4">1.15.1.1</ecNumber>
    </recommendedName>
</protein>
<evidence type="ECO:0000313" key="13">
    <source>
        <dbReference type="EMBL" id="QLG74640.1"/>
    </source>
</evidence>
<dbReference type="EMBL" id="CP058610">
    <property type="protein sequence ID" value="QLG74640.1"/>
    <property type="molecule type" value="Genomic_DNA"/>
</dbReference>
<dbReference type="InterPro" id="IPR024134">
    <property type="entry name" value="SOD_Cu/Zn_/chaperone"/>
</dbReference>
<evidence type="ECO:0000256" key="3">
    <source>
        <dbReference type="ARBA" id="ARBA00010457"/>
    </source>
</evidence>
<feature type="chain" id="PRO_5028996240" description="superoxide dismutase" evidence="11">
    <location>
        <begin position="26"/>
        <end position="213"/>
    </location>
</feature>
<dbReference type="AlphaFoldDB" id="A0A7H9B7X5"/>
<dbReference type="OrthoDB" id="159229at2759"/>
<evidence type="ECO:0000256" key="9">
    <source>
        <dbReference type="ARBA" id="ARBA00049204"/>
    </source>
</evidence>
<dbReference type="GO" id="GO:0005507">
    <property type="term" value="F:copper ion binding"/>
    <property type="evidence" value="ECO:0007669"/>
    <property type="project" value="InterPro"/>
</dbReference>
<accession>A0A7H9B7X5</accession>
<dbReference type="Pfam" id="PF00080">
    <property type="entry name" value="Sod_Cu"/>
    <property type="match status" value="1"/>
</dbReference>
<dbReference type="InterPro" id="IPR001424">
    <property type="entry name" value="SOD_Cu_Zn_dom"/>
</dbReference>
<dbReference type="SUPFAM" id="SSF49329">
    <property type="entry name" value="Cu,Zn superoxide dismutase-like"/>
    <property type="match status" value="1"/>
</dbReference>
<comment type="subcellular location">
    <subcellularLocation>
        <location evidence="1">Cell envelope</location>
    </subcellularLocation>
    <subcellularLocation>
        <location evidence="2">Secreted</location>
    </subcellularLocation>
</comment>
<dbReference type="FunFam" id="2.60.40.200:FF:000007">
    <property type="entry name" value="Cell surface Cu-only superoxide dismutase 5"/>
    <property type="match status" value="1"/>
</dbReference>
<evidence type="ECO:0000256" key="10">
    <source>
        <dbReference type="SAM" id="MobiDB-lite"/>
    </source>
</evidence>
<dbReference type="PANTHER" id="PTHR10003">
    <property type="entry name" value="SUPEROXIDE DISMUTASE CU-ZN -RELATED"/>
    <property type="match status" value="1"/>
</dbReference>